<name>A0A0J6F560_COCPO</name>
<dbReference type="Proteomes" id="UP000054567">
    <property type="component" value="Unassembled WGS sequence"/>
</dbReference>
<accession>A0A0J6F560</accession>
<evidence type="ECO:0000313" key="1">
    <source>
        <dbReference type="EMBL" id="KMM64430.1"/>
    </source>
</evidence>
<dbReference type="VEuPathDB" id="FungiDB:CPAG_00782"/>
<proteinExistence type="predicted"/>
<dbReference type="AlphaFoldDB" id="A0A0J6F560"/>
<gene>
    <name evidence="1" type="ORF">CPAG_00782</name>
</gene>
<evidence type="ECO:0000313" key="2">
    <source>
        <dbReference type="Proteomes" id="UP000054567"/>
    </source>
</evidence>
<sequence length="199" mass="22625">MSLGTRLGRPTVQDFKFSPRIHICPAFIYRFCGVFLTPRKDDVIPSPDAARCFMRNLSAADREIDVDYYEYPDGFLNTSGLIGLRDNRWKNIIFAFFTTVIQEEDSLTVLPFLPAVSWSQNLSCGDFFHCMVTTVLHCTNGHAKSYLKPGWEEIVYKDDKPSNSGLINFVLRNDMWTGSDHLVLIVFIGSPPSDDANER</sequence>
<organism evidence="1 2">
    <name type="scientific">Coccidioides posadasii RMSCC 3488</name>
    <dbReference type="NCBI Taxonomy" id="454284"/>
    <lineage>
        <taxon>Eukaryota</taxon>
        <taxon>Fungi</taxon>
        <taxon>Dikarya</taxon>
        <taxon>Ascomycota</taxon>
        <taxon>Pezizomycotina</taxon>
        <taxon>Eurotiomycetes</taxon>
        <taxon>Eurotiomycetidae</taxon>
        <taxon>Onygenales</taxon>
        <taxon>Onygenaceae</taxon>
        <taxon>Coccidioides</taxon>
    </lineage>
</organism>
<protein>
    <submittedName>
        <fullName evidence="1">Uncharacterized protein</fullName>
    </submittedName>
</protein>
<reference evidence="2" key="2">
    <citation type="journal article" date="2009" name="Genome Res.">
        <title>Comparative genomic analyses of the human fungal pathogens Coccidioides and their relatives.</title>
        <authorList>
            <person name="Sharpton T.J."/>
            <person name="Stajich J.E."/>
            <person name="Rounsley S.D."/>
            <person name="Gardner M.J."/>
            <person name="Wortman J.R."/>
            <person name="Jordar V.S."/>
            <person name="Maiti R."/>
            <person name="Kodira C.D."/>
            <person name="Neafsey D.E."/>
            <person name="Zeng Q."/>
            <person name="Hung C.-Y."/>
            <person name="McMahan C."/>
            <person name="Muszewska A."/>
            <person name="Grynberg M."/>
            <person name="Mandel M.A."/>
            <person name="Kellner E.M."/>
            <person name="Barker B.M."/>
            <person name="Galgiani J.N."/>
            <person name="Orbach M.J."/>
            <person name="Kirkland T.N."/>
            <person name="Cole G.T."/>
            <person name="Henn M.R."/>
            <person name="Birren B.W."/>
            <person name="Taylor J.W."/>
        </authorList>
    </citation>
    <scope>NUCLEOTIDE SEQUENCE [LARGE SCALE GENOMIC DNA]</scope>
    <source>
        <strain evidence="2">RMSCC 3488</strain>
    </source>
</reference>
<dbReference type="EMBL" id="DS268109">
    <property type="protein sequence ID" value="KMM64430.1"/>
    <property type="molecule type" value="Genomic_DNA"/>
</dbReference>
<reference evidence="1 2" key="1">
    <citation type="submission" date="2007-06" db="EMBL/GenBank/DDBJ databases">
        <title>The Genome Sequence of Coccidioides posadasii RMSCC_3488.</title>
        <authorList>
            <consortium name="Coccidioides Genome Resources Consortium"/>
            <consortium name="The Broad Institute Genome Sequencing Platform"/>
            <person name="Henn M.R."/>
            <person name="Sykes S."/>
            <person name="Young S."/>
            <person name="Jaffe D."/>
            <person name="Berlin A."/>
            <person name="Alvarez P."/>
            <person name="Butler J."/>
            <person name="Gnerre S."/>
            <person name="Grabherr M."/>
            <person name="Mauceli E."/>
            <person name="Brockman W."/>
            <person name="Kodira C."/>
            <person name="Alvarado L."/>
            <person name="Zeng Q."/>
            <person name="Crawford M."/>
            <person name="Antoine C."/>
            <person name="Devon K."/>
            <person name="Galgiani J."/>
            <person name="Orsborn K."/>
            <person name="Lewis M.L."/>
            <person name="Nusbaum C."/>
            <person name="Galagan J."/>
            <person name="Birren B."/>
        </authorList>
    </citation>
    <scope>NUCLEOTIDE SEQUENCE [LARGE SCALE GENOMIC DNA]</scope>
    <source>
        <strain evidence="1 2">RMSCC 3488</strain>
    </source>
</reference>
<reference evidence="2" key="3">
    <citation type="journal article" date="2010" name="Genome Res.">
        <title>Population genomic sequencing of Coccidioides fungi reveals recent hybridization and transposon control.</title>
        <authorList>
            <person name="Neafsey D.E."/>
            <person name="Barker B.M."/>
            <person name="Sharpton T.J."/>
            <person name="Stajich J.E."/>
            <person name="Park D.J."/>
            <person name="Whiston E."/>
            <person name="Hung C.-Y."/>
            <person name="McMahan C."/>
            <person name="White J."/>
            <person name="Sykes S."/>
            <person name="Heiman D."/>
            <person name="Young S."/>
            <person name="Zeng Q."/>
            <person name="Abouelleil A."/>
            <person name="Aftuck L."/>
            <person name="Bessette D."/>
            <person name="Brown A."/>
            <person name="FitzGerald M."/>
            <person name="Lui A."/>
            <person name="Macdonald J.P."/>
            <person name="Priest M."/>
            <person name="Orbach M.J."/>
            <person name="Galgiani J.N."/>
            <person name="Kirkland T.N."/>
            <person name="Cole G.T."/>
            <person name="Birren B.W."/>
            <person name="Henn M.R."/>
            <person name="Taylor J.W."/>
            <person name="Rounsley S.D."/>
        </authorList>
    </citation>
    <scope>NUCLEOTIDE SEQUENCE [LARGE SCALE GENOMIC DNA]</scope>
    <source>
        <strain evidence="2">RMSCC 3488</strain>
    </source>
</reference>